<protein>
    <submittedName>
        <fullName evidence="2">Uncharacterized protein</fullName>
    </submittedName>
</protein>
<reference evidence="2" key="2">
    <citation type="submission" date="2025-09" db="UniProtKB">
        <authorList>
            <consortium name="Ensembl"/>
        </authorList>
    </citation>
    <scope>IDENTIFICATION</scope>
</reference>
<sequence length="55" mass="6614">MCFCSELHRRYEAAPESTKTKALQTVIEMKVNVWIINLISYLYFICKLKLIFFCY</sequence>
<evidence type="ECO:0000313" key="3">
    <source>
        <dbReference type="Proteomes" id="UP000265020"/>
    </source>
</evidence>
<dbReference type="Ensembl" id="ENSCVAT00000019438.1">
    <property type="protein sequence ID" value="ENSCVAP00000027925.1"/>
    <property type="gene ID" value="ENSCVAG00000014637.1"/>
</dbReference>
<dbReference type="GeneTree" id="ENSGT00940000181298"/>
<dbReference type="AlphaFoldDB" id="A0A3Q2GK44"/>
<dbReference type="Proteomes" id="UP000265020">
    <property type="component" value="Unassembled WGS sequence"/>
</dbReference>
<organism evidence="2 3">
    <name type="scientific">Cyprinodon variegatus</name>
    <name type="common">Sheepshead minnow</name>
    <dbReference type="NCBI Taxonomy" id="28743"/>
    <lineage>
        <taxon>Eukaryota</taxon>
        <taxon>Metazoa</taxon>
        <taxon>Chordata</taxon>
        <taxon>Craniata</taxon>
        <taxon>Vertebrata</taxon>
        <taxon>Euteleostomi</taxon>
        <taxon>Actinopterygii</taxon>
        <taxon>Neopterygii</taxon>
        <taxon>Teleostei</taxon>
        <taxon>Neoteleostei</taxon>
        <taxon>Acanthomorphata</taxon>
        <taxon>Ovalentaria</taxon>
        <taxon>Atherinomorphae</taxon>
        <taxon>Cyprinodontiformes</taxon>
        <taxon>Cyprinodontidae</taxon>
        <taxon>Cyprinodon</taxon>
    </lineage>
</organism>
<evidence type="ECO:0000256" key="1">
    <source>
        <dbReference type="SAM" id="Phobius"/>
    </source>
</evidence>
<proteinExistence type="predicted"/>
<name>A0A3Q2GK44_CYPVA</name>
<reference evidence="2" key="1">
    <citation type="submission" date="2025-08" db="UniProtKB">
        <authorList>
            <consortium name="Ensembl"/>
        </authorList>
    </citation>
    <scope>IDENTIFICATION</scope>
</reference>
<keyword evidence="3" id="KW-1185">Reference proteome</keyword>
<keyword evidence="1" id="KW-0472">Membrane</keyword>
<keyword evidence="1" id="KW-0812">Transmembrane</keyword>
<feature type="transmembrane region" description="Helical" evidence="1">
    <location>
        <begin position="33"/>
        <end position="54"/>
    </location>
</feature>
<evidence type="ECO:0000313" key="2">
    <source>
        <dbReference type="Ensembl" id="ENSCVAP00000027925.1"/>
    </source>
</evidence>
<keyword evidence="1" id="KW-1133">Transmembrane helix</keyword>
<accession>A0A3Q2GK44</accession>